<name>A0ABQ0A259_9GAMM</name>
<dbReference type="Pfam" id="PF03808">
    <property type="entry name" value="Glyco_tran_WecG"/>
    <property type="match status" value="1"/>
</dbReference>
<dbReference type="PANTHER" id="PTHR34136:SF1">
    <property type="entry name" value="UDP-N-ACETYL-D-MANNOSAMINURONIC ACID TRANSFERASE"/>
    <property type="match status" value="1"/>
</dbReference>
<keyword evidence="2" id="KW-0808">Transferase</keyword>
<evidence type="ECO:0000256" key="1">
    <source>
        <dbReference type="ARBA" id="ARBA00022676"/>
    </source>
</evidence>
<evidence type="ECO:0000256" key="2">
    <source>
        <dbReference type="ARBA" id="ARBA00022679"/>
    </source>
</evidence>
<comment type="caution">
    <text evidence="3">The sequence shown here is derived from an EMBL/GenBank/DDBJ whole genome shotgun (WGS) entry which is preliminary data.</text>
</comment>
<dbReference type="Proteomes" id="UP001481413">
    <property type="component" value="Unassembled WGS sequence"/>
</dbReference>
<dbReference type="InterPro" id="IPR004629">
    <property type="entry name" value="WecG_TagA_CpsF"/>
</dbReference>
<reference evidence="3 4" key="1">
    <citation type="submission" date="2024-04" db="EMBL/GenBank/DDBJ databases">
        <title>Draft genome sequence of Thalassolituus maritimus NBRC 116585.</title>
        <authorList>
            <person name="Miyakawa T."/>
            <person name="Kusuya Y."/>
            <person name="Miura T."/>
        </authorList>
    </citation>
    <scope>NUCLEOTIDE SEQUENCE [LARGE SCALE GENOMIC DNA]</scope>
    <source>
        <strain evidence="3 4">5NW40-0001</strain>
    </source>
</reference>
<accession>A0ABQ0A259</accession>
<keyword evidence="1" id="KW-0328">Glycosyltransferase</keyword>
<evidence type="ECO:0000313" key="4">
    <source>
        <dbReference type="Proteomes" id="UP001481413"/>
    </source>
</evidence>
<proteinExistence type="predicted"/>
<dbReference type="CDD" id="cd06533">
    <property type="entry name" value="Glyco_transf_WecG_TagA"/>
    <property type="match status" value="1"/>
</dbReference>
<gene>
    <name evidence="3" type="ORF">NBRC116585_25960</name>
</gene>
<protein>
    <submittedName>
        <fullName evidence="3">WecB/TagA/CpsF family glycosyltransferase</fullName>
    </submittedName>
</protein>
<evidence type="ECO:0000313" key="3">
    <source>
        <dbReference type="EMBL" id="GAA6146478.1"/>
    </source>
</evidence>
<sequence length="240" mass="27072">MGDTLNNKTRYLRIKSGKDWTVDENEKISFLNFSSITTYFENSDLDRVEYYCDGSLSSVVVGVLSRTKINRFSFDFTSMADPVLNHAEEKGIPVNIIGAKEDEVADFAVKIKKHYPKLNLGVVRDGYFGNDETGDVVASLVDVGGVAILGLGAGKQEKVLMQLIDKGFKGSCYTCGGFVRQESHSQGDYYPKIFDKLNIRFLYRMYKEPHTITRYLIDYPKNILLLAYLVISGKLKIKID</sequence>
<dbReference type="EMBL" id="BAABWH010000008">
    <property type="protein sequence ID" value="GAA6146478.1"/>
    <property type="molecule type" value="Genomic_DNA"/>
</dbReference>
<dbReference type="PANTHER" id="PTHR34136">
    <property type="match status" value="1"/>
</dbReference>
<organism evidence="3 4">
    <name type="scientific">Thalassolituus maritimus</name>
    <dbReference type="NCBI Taxonomy" id="484498"/>
    <lineage>
        <taxon>Bacteria</taxon>
        <taxon>Pseudomonadati</taxon>
        <taxon>Pseudomonadota</taxon>
        <taxon>Gammaproteobacteria</taxon>
        <taxon>Oceanospirillales</taxon>
        <taxon>Oceanospirillaceae</taxon>
        <taxon>Thalassolituus</taxon>
    </lineage>
</organism>
<keyword evidence="4" id="KW-1185">Reference proteome</keyword>